<gene>
    <name evidence="1" type="ORF">Bca52824_064437</name>
</gene>
<sequence>MVVRSQIVLNESEINWNGSLGVVRWIAGPRGSGSVESGSVTYGVKLCRVLRDWLVTFHCGLSVDWTESCTGWMRVVTDWIWGCRAECVLSDQDMISDWFWDASKAGTLSVLDGYILIELAGYDGWESMEIARMEYDLANTGNGTEPLRVKLDKNLKLGKIGNGSCLVEESEMRTYRRSYTLSPVYEAATRTIDENAPTTTTKADTEEVDSREVVLPGLNLLYVGSELHPFDIGACLQARQLVAQIADATDASAILSP</sequence>
<accession>A0A8X7U8L5</accession>
<proteinExistence type="predicted"/>
<dbReference type="OrthoDB" id="1728679at2759"/>
<keyword evidence="2" id="KW-1185">Reference proteome</keyword>
<protein>
    <submittedName>
        <fullName evidence="1">Uncharacterized protein</fullName>
    </submittedName>
</protein>
<name>A0A8X7U8L5_BRACI</name>
<reference evidence="1 2" key="1">
    <citation type="submission" date="2020-02" db="EMBL/GenBank/DDBJ databases">
        <authorList>
            <person name="Ma Q."/>
            <person name="Huang Y."/>
            <person name="Song X."/>
            <person name="Pei D."/>
        </authorList>
    </citation>
    <scope>NUCLEOTIDE SEQUENCE [LARGE SCALE GENOMIC DNA]</scope>
    <source>
        <strain evidence="1">Sxm20200214</strain>
        <tissue evidence="1">Leaf</tissue>
    </source>
</reference>
<evidence type="ECO:0000313" key="2">
    <source>
        <dbReference type="Proteomes" id="UP000886595"/>
    </source>
</evidence>
<organism evidence="1 2">
    <name type="scientific">Brassica carinata</name>
    <name type="common">Ethiopian mustard</name>
    <name type="synonym">Abyssinian cabbage</name>
    <dbReference type="NCBI Taxonomy" id="52824"/>
    <lineage>
        <taxon>Eukaryota</taxon>
        <taxon>Viridiplantae</taxon>
        <taxon>Streptophyta</taxon>
        <taxon>Embryophyta</taxon>
        <taxon>Tracheophyta</taxon>
        <taxon>Spermatophyta</taxon>
        <taxon>Magnoliopsida</taxon>
        <taxon>eudicotyledons</taxon>
        <taxon>Gunneridae</taxon>
        <taxon>Pentapetalae</taxon>
        <taxon>rosids</taxon>
        <taxon>malvids</taxon>
        <taxon>Brassicales</taxon>
        <taxon>Brassicaceae</taxon>
        <taxon>Brassiceae</taxon>
        <taxon>Brassica</taxon>
    </lineage>
</organism>
<dbReference type="Proteomes" id="UP000886595">
    <property type="component" value="Unassembled WGS sequence"/>
</dbReference>
<dbReference type="EMBL" id="JAAMPC010000013">
    <property type="protein sequence ID" value="KAG2269882.1"/>
    <property type="molecule type" value="Genomic_DNA"/>
</dbReference>
<comment type="caution">
    <text evidence="1">The sequence shown here is derived from an EMBL/GenBank/DDBJ whole genome shotgun (WGS) entry which is preliminary data.</text>
</comment>
<evidence type="ECO:0000313" key="1">
    <source>
        <dbReference type="EMBL" id="KAG2269882.1"/>
    </source>
</evidence>
<dbReference type="AlphaFoldDB" id="A0A8X7U8L5"/>